<evidence type="ECO:0000259" key="7">
    <source>
        <dbReference type="Pfam" id="PF14322"/>
    </source>
</evidence>
<accession>U2QBR2</accession>
<evidence type="ECO:0000256" key="5">
    <source>
        <dbReference type="ARBA" id="ARBA00023237"/>
    </source>
</evidence>
<dbReference type="Gene3D" id="1.25.40.390">
    <property type="match status" value="1"/>
</dbReference>
<evidence type="ECO:0000259" key="6">
    <source>
        <dbReference type="Pfam" id="PF07980"/>
    </source>
</evidence>
<gene>
    <name evidence="8" type="ORF">HMPREF9135_1591</name>
</gene>
<evidence type="ECO:0000256" key="1">
    <source>
        <dbReference type="ARBA" id="ARBA00004442"/>
    </source>
</evidence>
<sequence length="530" mass="59753">MKKISSYIVAFVTALSLTGCMDLEPTGTITDSNYWKNEDQVKAFGQGLQSWLRSYAFYYIEWGELRSNAYSGTPFSGEAPLGFERFWNNTLEQSSPGISNYGGVYTGINQINLLIDKVKEASYLTDAKKNQYLAPSYGMRAFLYFHLLRSYGGVIVNTVHTEGKNIKLSDVARAQNTAEEVMTQIKADIKASEDAYADNYAFGNGRTYWSLPATEMLKGEVYLWSGKQMGGGSADYQTALQAYQNVQSKADVALLDNFADVFAYSNKENKEIIFAFHNRENETSLWGGSYSRLVMNQQNVNSYRLRDASNNAIQFSQSPYLNLSKGNGVMYISLNSLLWTKLFRNKNDRRKSETLADVYSTNGTTYVGNIANKFHGTLLAGASNASWYDDQPVYRFAECLLGIAEAKVLLGQSPAEEINKIRRRAYGKDYFDSHPNVQYPNEVSTDSGGKTNGFYTDNPFVGSDEDAEEAVLKERFREFLFEGKRWYDIRLFDKATKYSTASASRLLWPIDETTLSTNDKLVQTDGYKLN</sequence>
<feature type="domain" description="RagB/SusD" evidence="6">
    <location>
        <begin position="275"/>
        <end position="498"/>
    </location>
</feature>
<evidence type="ECO:0000256" key="2">
    <source>
        <dbReference type="ARBA" id="ARBA00006275"/>
    </source>
</evidence>
<organism evidence="8 9">
    <name type="scientific">Segatella baroniae F0067</name>
    <dbReference type="NCBI Taxonomy" id="1115809"/>
    <lineage>
        <taxon>Bacteria</taxon>
        <taxon>Pseudomonadati</taxon>
        <taxon>Bacteroidota</taxon>
        <taxon>Bacteroidia</taxon>
        <taxon>Bacteroidales</taxon>
        <taxon>Prevotellaceae</taxon>
        <taxon>Segatella</taxon>
    </lineage>
</organism>
<dbReference type="SUPFAM" id="SSF48452">
    <property type="entry name" value="TPR-like"/>
    <property type="match status" value="1"/>
</dbReference>
<feature type="domain" description="SusD-like N-terminal" evidence="7">
    <location>
        <begin position="98"/>
        <end position="200"/>
    </location>
</feature>
<keyword evidence="5" id="KW-0998">Cell outer membrane</keyword>
<dbReference type="Pfam" id="PF14322">
    <property type="entry name" value="SusD-like_3"/>
    <property type="match status" value="1"/>
</dbReference>
<evidence type="ECO:0000256" key="4">
    <source>
        <dbReference type="ARBA" id="ARBA00023136"/>
    </source>
</evidence>
<evidence type="ECO:0000313" key="9">
    <source>
        <dbReference type="Proteomes" id="UP000016648"/>
    </source>
</evidence>
<dbReference type="Pfam" id="PF07980">
    <property type="entry name" value="SusD_RagB"/>
    <property type="match status" value="1"/>
</dbReference>
<dbReference type="InterPro" id="IPR011990">
    <property type="entry name" value="TPR-like_helical_dom_sf"/>
</dbReference>
<dbReference type="PATRIC" id="fig|1115809.3.peg.1942"/>
<dbReference type="NCBIfam" id="NF033072">
    <property type="entry name" value="NanU"/>
    <property type="match status" value="1"/>
</dbReference>
<reference evidence="8 9" key="1">
    <citation type="submission" date="2013-08" db="EMBL/GenBank/DDBJ databases">
        <authorList>
            <person name="Durkin A.S."/>
            <person name="Haft D.R."/>
            <person name="McCorrison J."/>
            <person name="Torralba M."/>
            <person name="Gillis M."/>
            <person name="Haft D.H."/>
            <person name="Methe B."/>
            <person name="Sutton G."/>
            <person name="Nelson K.E."/>
        </authorList>
    </citation>
    <scope>NUCLEOTIDE SEQUENCE [LARGE SCALE GENOMIC DNA]</scope>
    <source>
        <strain evidence="8 9">F0067</strain>
    </source>
</reference>
<dbReference type="GO" id="GO:0009279">
    <property type="term" value="C:cell outer membrane"/>
    <property type="evidence" value="ECO:0007669"/>
    <property type="project" value="UniProtKB-SubCell"/>
</dbReference>
<comment type="caution">
    <text evidence="8">The sequence shown here is derived from an EMBL/GenBank/DDBJ whole genome shotgun (WGS) entry which is preliminary data.</text>
</comment>
<keyword evidence="9" id="KW-1185">Reference proteome</keyword>
<keyword evidence="3" id="KW-0732">Signal</keyword>
<dbReference type="CDD" id="cd08977">
    <property type="entry name" value="SusD"/>
    <property type="match status" value="1"/>
</dbReference>
<dbReference type="Proteomes" id="UP000016648">
    <property type="component" value="Unassembled WGS sequence"/>
</dbReference>
<comment type="similarity">
    <text evidence="2">Belongs to the SusD family.</text>
</comment>
<dbReference type="AlphaFoldDB" id="U2QBR2"/>
<evidence type="ECO:0000313" key="8">
    <source>
        <dbReference type="EMBL" id="ERK38753.1"/>
    </source>
</evidence>
<name>U2QBR2_9BACT</name>
<proteinExistence type="inferred from homology"/>
<dbReference type="InterPro" id="IPR033985">
    <property type="entry name" value="SusD-like_N"/>
</dbReference>
<dbReference type="EMBL" id="AWEY01000033">
    <property type="protein sequence ID" value="ERK38753.1"/>
    <property type="molecule type" value="Genomic_DNA"/>
</dbReference>
<keyword evidence="4" id="KW-0472">Membrane</keyword>
<comment type="subcellular location">
    <subcellularLocation>
        <location evidence="1">Cell outer membrane</location>
    </subcellularLocation>
</comment>
<protein>
    <submittedName>
        <fullName evidence="8">Starch-binding protein, SusD-like family</fullName>
    </submittedName>
</protein>
<dbReference type="RefSeq" id="WP_021590199.1">
    <property type="nucleotide sequence ID" value="NZ_AWEY01000033.1"/>
</dbReference>
<dbReference type="PROSITE" id="PS51257">
    <property type="entry name" value="PROKAR_LIPOPROTEIN"/>
    <property type="match status" value="1"/>
</dbReference>
<dbReference type="InterPro" id="IPR012944">
    <property type="entry name" value="SusD_RagB_dom"/>
</dbReference>
<evidence type="ECO:0000256" key="3">
    <source>
        <dbReference type="ARBA" id="ARBA00022729"/>
    </source>
</evidence>